<dbReference type="Proteomes" id="UP000282106">
    <property type="component" value="Unassembled WGS sequence"/>
</dbReference>
<evidence type="ECO:0000259" key="3">
    <source>
        <dbReference type="Pfam" id="PF03061"/>
    </source>
</evidence>
<dbReference type="InterPro" id="IPR014166">
    <property type="entry name" value="Tol-Pal_acyl-CoA_thioesterase"/>
</dbReference>
<evidence type="ECO:0000313" key="5">
    <source>
        <dbReference type="Proteomes" id="UP000282106"/>
    </source>
</evidence>
<reference evidence="4 5" key="1">
    <citation type="submission" date="2018-10" db="EMBL/GenBank/DDBJ databases">
        <authorList>
            <person name="Chen W.-M."/>
        </authorList>
    </citation>
    <scope>NUCLEOTIDE SEQUENCE [LARGE SCALE GENOMIC DNA]</scope>
    <source>
        <strain evidence="4 5">THS-13</strain>
    </source>
</reference>
<proteinExistence type="inferred from homology"/>
<dbReference type="SUPFAM" id="SSF54637">
    <property type="entry name" value="Thioesterase/thiol ester dehydrase-isomerase"/>
    <property type="match status" value="1"/>
</dbReference>
<dbReference type="InterPro" id="IPR050563">
    <property type="entry name" value="4-hydroxybenzoyl-CoA_TE"/>
</dbReference>
<organism evidence="4 5">
    <name type="scientific">Stagnimonas aquatica</name>
    <dbReference type="NCBI Taxonomy" id="2689987"/>
    <lineage>
        <taxon>Bacteria</taxon>
        <taxon>Pseudomonadati</taxon>
        <taxon>Pseudomonadota</taxon>
        <taxon>Gammaproteobacteria</taxon>
        <taxon>Nevskiales</taxon>
        <taxon>Nevskiaceae</taxon>
        <taxon>Stagnimonas</taxon>
    </lineage>
</organism>
<dbReference type="GO" id="GO:0047617">
    <property type="term" value="F:fatty acyl-CoA hydrolase activity"/>
    <property type="evidence" value="ECO:0007669"/>
    <property type="project" value="TreeGrafter"/>
</dbReference>
<dbReference type="FunFam" id="3.10.129.10:FF:000004">
    <property type="entry name" value="Tol-pal system-associated acyl-CoA thioesterase"/>
    <property type="match status" value="1"/>
</dbReference>
<dbReference type="Gene3D" id="3.10.129.10">
    <property type="entry name" value="Hotdog Thioesterase"/>
    <property type="match status" value="1"/>
</dbReference>
<keyword evidence="5" id="KW-1185">Reference proteome</keyword>
<dbReference type="FunCoup" id="A0A3N0V9Z3">
    <property type="interactions" value="199"/>
</dbReference>
<dbReference type="AlphaFoldDB" id="A0A3N0V9Z3"/>
<dbReference type="InParanoid" id="A0A3N0V9Z3"/>
<dbReference type="NCBIfam" id="TIGR00051">
    <property type="entry name" value="YbgC/FadM family acyl-CoA thioesterase"/>
    <property type="match status" value="1"/>
</dbReference>
<dbReference type="RefSeq" id="WP_123211718.1">
    <property type="nucleotide sequence ID" value="NZ_RJVO01000004.1"/>
</dbReference>
<sequence length="133" mass="15173">MSGIFRWPIRVYYEDTDASGVAYHANYLRWFERARSEWLRSRGRSHTVLAEQHGAAFTLARVEVDYRRPARLDDLLDVAVEVAERGRASLIFAQTLHRAGEPGAVLATARVRVACVDIVSFKPRSWPTGWLDD</sequence>
<dbReference type="NCBIfam" id="TIGR02799">
    <property type="entry name" value="thio_ybgC"/>
    <property type="match status" value="1"/>
</dbReference>
<dbReference type="PANTHER" id="PTHR31793:SF37">
    <property type="entry name" value="ACYL-COA THIOESTER HYDROLASE YBGC"/>
    <property type="match status" value="1"/>
</dbReference>
<evidence type="ECO:0000256" key="2">
    <source>
        <dbReference type="ARBA" id="ARBA00022801"/>
    </source>
</evidence>
<protein>
    <submittedName>
        <fullName evidence="4">Tol-pal system-associated acyl-CoA thioesterase</fullName>
    </submittedName>
</protein>
<comment type="caution">
    <text evidence="4">The sequence shown here is derived from an EMBL/GenBank/DDBJ whole genome shotgun (WGS) entry which is preliminary data.</text>
</comment>
<dbReference type="PIRSF" id="PIRSF003230">
    <property type="entry name" value="YbgC"/>
    <property type="match status" value="1"/>
</dbReference>
<name>A0A3N0V9Z3_9GAMM</name>
<comment type="similarity">
    <text evidence="1">Belongs to the 4-hydroxybenzoyl-CoA thioesterase family.</text>
</comment>
<dbReference type="Pfam" id="PF03061">
    <property type="entry name" value="4HBT"/>
    <property type="match status" value="1"/>
</dbReference>
<evidence type="ECO:0000256" key="1">
    <source>
        <dbReference type="ARBA" id="ARBA00005953"/>
    </source>
</evidence>
<accession>A0A3N0V9Z3</accession>
<feature type="domain" description="Thioesterase" evidence="3">
    <location>
        <begin position="20"/>
        <end position="100"/>
    </location>
</feature>
<dbReference type="InterPro" id="IPR006684">
    <property type="entry name" value="YbgC/YbaW"/>
</dbReference>
<dbReference type="InterPro" id="IPR029069">
    <property type="entry name" value="HotDog_dom_sf"/>
</dbReference>
<dbReference type="EMBL" id="RJVO01000004">
    <property type="protein sequence ID" value="ROH89421.1"/>
    <property type="molecule type" value="Genomic_DNA"/>
</dbReference>
<dbReference type="CDD" id="cd00586">
    <property type="entry name" value="4HBT"/>
    <property type="match status" value="1"/>
</dbReference>
<keyword evidence="2" id="KW-0378">Hydrolase</keyword>
<gene>
    <name evidence="4" type="primary">ybgC</name>
    <name evidence="4" type="ORF">ED208_09760</name>
</gene>
<dbReference type="PANTHER" id="PTHR31793">
    <property type="entry name" value="4-HYDROXYBENZOYL-COA THIOESTERASE FAMILY MEMBER"/>
    <property type="match status" value="1"/>
</dbReference>
<dbReference type="InterPro" id="IPR006683">
    <property type="entry name" value="Thioestr_dom"/>
</dbReference>
<evidence type="ECO:0000313" key="4">
    <source>
        <dbReference type="EMBL" id="ROH89421.1"/>
    </source>
</evidence>